<feature type="transmembrane region" description="Helical" evidence="6">
    <location>
        <begin position="218"/>
        <end position="237"/>
    </location>
</feature>
<evidence type="ECO:0000313" key="8">
    <source>
        <dbReference type="EMBL" id="KQB34613.1"/>
    </source>
</evidence>
<name>A0A0Q0RXD4_9ARCH</name>
<keyword evidence="3 6" id="KW-0812">Transmembrane</keyword>
<evidence type="ECO:0000313" key="9">
    <source>
        <dbReference type="Proteomes" id="UP000050301"/>
    </source>
</evidence>
<dbReference type="InParanoid" id="A0A0Q0RXD4"/>
<dbReference type="PANTHER" id="PTHR42770:SF7">
    <property type="entry name" value="MEMBRANE PROTEIN"/>
    <property type="match status" value="1"/>
</dbReference>
<reference evidence="8 9" key="1">
    <citation type="submission" date="2015-09" db="EMBL/GenBank/DDBJ databases">
        <title>Heavy metals and arsenic resistance mechanisms in polyextremophilic archaea of the family Ferroplasmaceae.</title>
        <authorList>
            <person name="Bulaev A.G."/>
            <person name="Kanygina A.V."/>
        </authorList>
    </citation>
    <scope>NUCLEOTIDE SEQUENCE [LARGE SCALE GENOMIC DNA]</scope>
    <source>
        <strain evidence="8 9">BH2</strain>
    </source>
</reference>
<feature type="transmembrane region" description="Helical" evidence="6">
    <location>
        <begin position="41"/>
        <end position="61"/>
    </location>
</feature>
<feature type="transmembrane region" description="Helical" evidence="6">
    <location>
        <begin position="81"/>
        <end position="100"/>
    </location>
</feature>
<evidence type="ECO:0000256" key="4">
    <source>
        <dbReference type="ARBA" id="ARBA00022989"/>
    </source>
</evidence>
<keyword evidence="9" id="KW-1185">Reference proteome</keyword>
<protein>
    <recommendedName>
        <fullName evidence="7">Aspartate/glutamate/uridylate kinase domain-containing protein</fullName>
    </recommendedName>
</protein>
<comment type="subcellular location">
    <subcellularLocation>
        <location evidence="1">Cell membrane</location>
        <topology evidence="1">Multi-pass membrane protein</topology>
    </subcellularLocation>
</comment>
<dbReference type="InterPro" id="IPR036393">
    <property type="entry name" value="AceGlu_kinase-like_sf"/>
</dbReference>
<gene>
    <name evidence="8" type="ORF">AOG55_00730</name>
</gene>
<dbReference type="Proteomes" id="UP000050301">
    <property type="component" value="Unassembled WGS sequence"/>
</dbReference>
<evidence type="ECO:0000256" key="2">
    <source>
        <dbReference type="ARBA" id="ARBA00022475"/>
    </source>
</evidence>
<keyword evidence="2" id="KW-1003">Cell membrane</keyword>
<dbReference type="EMBL" id="LKBH01000241">
    <property type="protein sequence ID" value="KQB34613.1"/>
    <property type="molecule type" value="Genomic_DNA"/>
</dbReference>
<feature type="transmembrane region" description="Helical" evidence="6">
    <location>
        <begin position="13"/>
        <end position="34"/>
    </location>
</feature>
<organism evidence="8 9">
    <name type="scientific">Acidiplasma cupricumulans</name>
    <dbReference type="NCBI Taxonomy" id="312540"/>
    <lineage>
        <taxon>Archaea</taxon>
        <taxon>Methanobacteriati</taxon>
        <taxon>Thermoplasmatota</taxon>
        <taxon>Thermoplasmata</taxon>
        <taxon>Thermoplasmatales</taxon>
        <taxon>Ferroplasmaceae</taxon>
        <taxon>Acidiplasma</taxon>
    </lineage>
</organism>
<evidence type="ECO:0000259" key="7">
    <source>
        <dbReference type="Pfam" id="PF00696"/>
    </source>
</evidence>
<dbReference type="Gene3D" id="1.20.1740.10">
    <property type="entry name" value="Amino acid/polyamine transporter I"/>
    <property type="match status" value="1"/>
</dbReference>
<dbReference type="Pfam" id="PF13520">
    <property type="entry name" value="AA_permease_2"/>
    <property type="match status" value="1"/>
</dbReference>
<comment type="caution">
    <text evidence="8">The sequence shown here is derived from an EMBL/GenBank/DDBJ whole genome shotgun (WGS) entry which is preliminary data.</text>
</comment>
<keyword evidence="4 6" id="KW-1133">Transmembrane helix</keyword>
<dbReference type="GO" id="GO:0005886">
    <property type="term" value="C:plasma membrane"/>
    <property type="evidence" value="ECO:0007669"/>
    <property type="project" value="UniProtKB-SubCell"/>
</dbReference>
<evidence type="ECO:0000256" key="1">
    <source>
        <dbReference type="ARBA" id="ARBA00004651"/>
    </source>
</evidence>
<feature type="transmembrane region" description="Helical" evidence="6">
    <location>
        <begin position="112"/>
        <end position="138"/>
    </location>
</feature>
<dbReference type="GO" id="GO:0022857">
    <property type="term" value="F:transmembrane transporter activity"/>
    <property type="evidence" value="ECO:0007669"/>
    <property type="project" value="InterPro"/>
</dbReference>
<proteinExistence type="predicted"/>
<dbReference type="AlphaFoldDB" id="A0A0Q0RXD4"/>
<evidence type="ECO:0000256" key="5">
    <source>
        <dbReference type="ARBA" id="ARBA00023136"/>
    </source>
</evidence>
<feature type="transmembrane region" description="Helical" evidence="6">
    <location>
        <begin position="144"/>
        <end position="168"/>
    </location>
</feature>
<dbReference type="InterPro" id="IPR001048">
    <property type="entry name" value="Asp/Glu/Uridylate_kinase"/>
</dbReference>
<accession>A0A0Q0RXD4</accession>
<keyword evidence="5 6" id="KW-0472">Membrane</keyword>
<evidence type="ECO:0000256" key="6">
    <source>
        <dbReference type="SAM" id="Phobius"/>
    </source>
</evidence>
<dbReference type="InterPro" id="IPR050367">
    <property type="entry name" value="APC_superfamily"/>
</dbReference>
<sequence length="361" mass="38450">MCITMHNISGTDIGLIGLIGIGVGGIIGSGIFALPAIMGAGIIIMILGLIYAELGSTYTMTGGPYSLPRKALGNDTGFVLGWGYFIYAFTGTAAIIDIFITYTGYYVPGLSVGLVLTPLGIAISLIALAVFTVINILGVKFGTIFSIVTTFGKIVPLVIFAIVGFVVFKIANFKPFLPFGLGGLGLAMALDFFAYTGFEGVVIPSGEVKNPAKTIPRAMIFTVIIVVAVYAILSIAFTGMFNWSGAGIPVTDNQNGYNGFDGVIDKDLSSSLLATSIGASEFIIITDVDNVYLDYKNKKGKINRIKYDEMLDYYNKINFEEGTIKPKILASLRFIENGGTRVYITSIKNIGSIDTGTVIEK</sequence>
<dbReference type="PRINTS" id="PR01469">
    <property type="entry name" value="CARBMTKINASE"/>
</dbReference>
<dbReference type="Pfam" id="PF00696">
    <property type="entry name" value="AA_kinase"/>
    <property type="match status" value="1"/>
</dbReference>
<feature type="transmembrane region" description="Helical" evidence="6">
    <location>
        <begin position="175"/>
        <end position="198"/>
    </location>
</feature>
<dbReference type="PANTHER" id="PTHR42770">
    <property type="entry name" value="AMINO ACID TRANSPORTER-RELATED"/>
    <property type="match status" value="1"/>
</dbReference>
<dbReference type="SUPFAM" id="SSF53633">
    <property type="entry name" value="Carbamate kinase-like"/>
    <property type="match status" value="1"/>
</dbReference>
<feature type="domain" description="Aspartate/glutamate/uridylate kinase" evidence="7">
    <location>
        <begin position="255"/>
        <end position="346"/>
    </location>
</feature>
<evidence type="ECO:0000256" key="3">
    <source>
        <dbReference type="ARBA" id="ARBA00022692"/>
    </source>
</evidence>
<dbReference type="InterPro" id="IPR002293">
    <property type="entry name" value="AA/rel_permease1"/>
</dbReference>